<protein>
    <recommendedName>
        <fullName evidence="1">Alpha-D-phosphohexomutase C-terminal domain-containing protein</fullName>
    </recommendedName>
</protein>
<reference evidence="2" key="1">
    <citation type="journal article" date="2014" name="Front. Microbiol.">
        <title>High frequency of phylogenetically diverse reductive dehalogenase-homologous genes in deep subseafloor sedimentary metagenomes.</title>
        <authorList>
            <person name="Kawai M."/>
            <person name="Futagami T."/>
            <person name="Toyoda A."/>
            <person name="Takaki Y."/>
            <person name="Nishi S."/>
            <person name="Hori S."/>
            <person name="Arai W."/>
            <person name="Tsubouchi T."/>
            <person name="Morono Y."/>
            <person name="Uchiyama I."/>
            <person name="Ito T."/>
            <person name="Fujiyama A."/>
            <person name="Inagaki F."/>
            <person name="Takami H."/>
        </authorList>
    </citation>
    <scope>NUCLEOTIDE SEQUENCE</scope>
    <source>
        <strain evidence="2">Expedition CK06-06</strain>
    </source>
</reference>
<feature type="non-terminal residue" evidence="2">
    <location>
        <position position="1"/>
    </location>
</feature>
<comment type="caution">
    <text evidence="2">The sequence shown here is derived from an EMBL/GenBank/DDBJ whole genome shotgun (WGS) entry which is preliminary data.</text>
</comment>
<name>X0TA79_9ZZZZ</name>
<dbReference type="GO" id="GO:0016868">
    <property type="term" value="F:intramolecular phosphotransferase activity"/>
    <property type="evidence" value="ECO:0007669"/>
    <property type="project" value="InterPro"/>
</dbReference>
<organism evidence="2">
    <name type="scientific">marine sediment metagenome</name>
    <dbReference type="NCBI Taxonomy" id="412755"/>
    <lineage>
        <taxon>unclassified sequences</taxon>
        <taxon>metagenomes</taxon>
        <taxon>ecological metagenomes</taxon>
    </lineage>
</organism>
<dbReference type="InterPro" id="IPR005843">
    <property type="entry name" value="A-D-PHexomutase_C"/>
</dbReference>
<evidence type="ECO:0000313" key="2">
    <source>
        <dbReference type="EMBL" id="GAF90114.1"/>
    </source>
</evidence>
<evidence type="ECO:0000259" key="1">
    <source>
        <dbReference type="Pfam" id="PF00408"/>
    </source>
</evidence>
<dbReference type="InterPro" id="IPR036900">
    <property type="entry name" value="A-D-PHexomutase_C_sf"/>
</dbReference>
<accession>X0TA79</accession>
<dbReference type="AlphaFoldDB" id="X0TA79"/>
<gene>
    <name evidence="2" type="ORF">S01H1_24029</name>
</gene>
<dbReference type="Gene3D" id="3.30.310.50">
    <property type="entry name" value="Alpha-D-phosphohexomutase, C-terminal domain"/>
    <property type="match status" value="1"/>
</dbReference>
<dbReference type="EMBL" id="BARS01014110">
    <property type="protein sequence ID" value="GAF90114.1"/>
    <property type="molecule type" value="Genomic_DNA"/>
</dbReference>
<dbReference type="Pfam" id="PF00408">
    <property type="entry name" value="PGM_PMM_IV"/>
    <property type="match status" value="1"/>
</dbReference>
<sequence>YKDGFGLARSSNTTPVVVLRFEADNEIVLKRIQDDFRKIILQVKPDANLPF</sequence>
<feature type="domain" description="Alpha-D-phosphohexomutase C-terminal" evidence="1">
    <location>
        <begin position="1"/>
        <end position="38"/>
    </location>
</feature>
<dbReference type="SUPFAM" id="SSF55957">
    <property type="entry name" value="Phosphoglucomutase, C-terminal domain"/>
    <property type="match status" value="1"/>
</dbReference>
<proteinExistence type="predicted"/>